<name>A0ABV7EGP3_9SPHN</name>
<dbReference type="EC" id="2.7.13.3" evidence="4"/>
<gene>
    <name evidence="4" type="ORF">ACFODK_08915</name>
</gene>
<dbReference type="Gene3D" id="3.30.565.10">
    <property type="entry name" value="Histidine kinase-like ATPase, C-terminal domain"/>
    <property type="match status" value="1"/>
</dbReference>
<protein>
    <submittedName>
        <fullName evidence="4">Sensor histidine kinase</fullName>
        <ecNumber evidence="4">2.7.13.3</ecNumber>
    </submittedName>
</protein>
<dbReference type="PANTHER" id="PTHR34220">
    <property type="entry name" value="SENSOR HISTIDINE KINASE YPDA"/>
    <property type="match status" value="1"/>
</dbReference>
<sequence>MPGLRGHGGAMEDQGTALEHARVPFRTVLASILGLWICYVILTTLRGELVDLGFTTEAFWRRVLASGAGAVITLGLWLILRLFDARALWVKIGAALILSLPVALLIAQANQLVFASMEQRVFARAAQQRGFYVYRDQSGDLLVDIPASSMPGPPAQNGGGIVTVPAERLQATYWQEVIEVAYGRYFMMLAWCALYLALLTGEKARAAERREQEFRNAARAAELRSLRYQVNPHFLFNTLNSLSALVLTGKIDSAERMIQMLSHFYRRSLANDPTADVPLAEEVALQKLYLDIEAVRFPQRLVAEYAIPAELEDVLVPGMILQPLVENSVKHAVAPSSAPVRITISAREEYGRLVLSVADNGQDAGRSATPRKGFGIGLANVRERLAARFGREATVVSGPLGADAVCGYATHLHLPLIRKAARHPAFHPAQLVEAAK</sequence>
<dbReference type="PANTHER" id="PTHR34220:SF7">
    <property type="entry name" value="SENSOR HISTIDINE KINASE YPDA"/>
    <property type="match status" value="1"/>
</dbReference>
<keyword evidence="5" id="KW-1185">Reference proteome</keyword>
<dbReference type="RefSeq" id="WP_336919787.1">
    <property type="nucleotide sequence ID" value="NZ_JBANRN010000012.1"/>
</dbReference>
<dbReference type="Pfam" id="PF02518">
    <property type="entry name" value="HATPase_c"/>
    <property type="match status" value="1"/>
</dbReference>
<proteinExistence type="predicted"/>
<keyword evidence="1" id="KW-1133">Transmembrane helix</keyword>
<dbReference type="InterPro" id="IPR010559">
    <property type="entry name" value="Sig_transdc_His_kin_internal"/>
</dbReference>
<organism evidence="4 5">
    <name type="scientific">Alteraurantiacibacter lauratis</name>
    <dbReference type="NCBI Taxonomy" id="2054627"/>
    <lineage>
        <taxon>Bacteria</taxon>
        <taxon>Pseudomonadati</taxon>
        <taxon>Pseudomonadota</taxon>
        <taxon>Alphaproteobacteria</taxon>
        <taxon>Sphingomonadales</taxon>
        <taxon>Erythrobacteraceae</taxon>
        <taxon>Alteraurantiacibacter</taxon>
    </lineage>
</organism>
<dbReference type="Proteomes" id="UP001595378">
    <property type="component" value="Unassembled WGS sequence"/>
</dbReference>
<evidence type="ECO:0000259" key="2">
    <source>
        <dbReference type="Pfam" id="PF02518"/>
    </source>
</evidence>
<feature type="transmembrane region" description="Helical" evidence="1">
    <location>
        <begin position="28"/>
        <end position="47"/>
    </location>
</feature>
<dbReference type="EMBL" id="JBHRSU010000029">
    <property type="protein sequence ID" value="MFC3101009.1"/>
    <property type="molecule type" value="Genomic_DNA"/>
</dbReference>
<keyword evidence="1" id="KW-0472">Membrane</keyword>
<evidence type="ECO:0000259" key="3">
    <source>
        <dbReference type="Pfam" id="PF06580"/>
    </source>
</evidence>
<evidence type="ECO:0000313" key="5">
    <source>
        <dbReference type="Proteomes" id="UP001595378"/>
    </source>
</evidence>
<evidence type="ECO:0000256" key="1">
    <source>
        <dbReference type="SAM" id="Phobius"/>
    </source>
</evidence>
<accession>A0ABV7EGP3</accession>
<keyword evidence="4" id="KW-0418">Kinase</keyword>
<dbReference type="InterPro" id="IPR036890">
    <property type="entry name" value="HATPase_C_sf"/>
</dbReference>
<feature type="transmembrane region" description="Helical" evidence="1">
    <location>
        <begin position="87"/>
        <end position="107"/>
    </location>
</feature>
<feature type="domain" description="Signal transduction histidine kinase internal region" evidence="3">
    <location>
        <begin position="221"/>
        <end position="301"/>
    </location>
</feature>
<keyword evidence="1" id="KW-0812">Transmembrane</keyword>
<evidence type="ECO:0000313" key="4">
    <source>
        <dbReference type="EMBL" id="MFC3101009.1"/>
    </source>
</evidence>
<feature type="domain" description="Histidine kinase/HSP90-like ATPase" evidence="2">
    <location>
        <begin position="319"/>
        <end position="401"/>
    </location>
</feature>
<keyword evidence="4" id="KW-0808">Transferase</keyword>
<dbReference type="InterPro" id="IPR003594">
    <property type="entry name" value="HATPase_dom"/>
</dbReference>
<reference evidence="5" key="1">
    <citation type="journal article" date="2019" name="Int. J. Syst. Evol. Microbiol.">
        <title>The Global Catalogue of Microorganisms (GCM) 10K type strain sequencing project: providing services to taxonomists for standard genome sequencing and annotation.</title>
        <authorList>
            <consortium name="The Broad Institute Genomics Platform"/>
            <consortium name="The Broad Institute Genome Sequencing Center for Infectious Disease"/>
            <person name="Wu L."/>
            <person name="Ma J."/>
        </authorList>
    </citation>
    <scope>NUCLEOTIDE SEQUENCE [LARGE SCALE GENOMIC DNA]</scope>
    <source>
        <strain evidence="5">KCTC 52606</strain>
    </source>
</reference>
<dbReference type="SUPFAM" id="SSF55874">
    <property type="entry name" value="ATPase domain of HSP90 chaperone/DNA topoisomerase II/histidine kinase"/>
    <property type="match status" value="1"/>
</dbReference>
<dbReference type="InterPro" id="IPR050640">
    <property type="entry name" value="Bact_2-comp_sensor_kinase"/>
</dbReference>
<comment type="caution">
    <text evidence="4">The sequence shown here is derived from an EMBL/GenBank/DDBJ whole genome shotgun (WGS) entry which is preliminary data.</text>
</comment>
<dbReference type="Pfam" id="PF06580">
    <property type="entry name" value="His_kinase"/>
    <property type="match status" value="1"/>
</dbReference>
<feature type="transmembrane region" description="Helical" evidence="1">
    <location>
        <begin position="59"/>
        <end position="80"/>
    </location>
</feature>
<dbReference type="GO" id="GO:0004673">
    <property type="term" value="F:protein histidine kinase activity"/>
    <property type="evidence" value="ECO:0007669"/>
    <property type="project" value="UniProtKB-EC"/>
</dbReference>